<accession>A0ACC0V6F7</accession>
<evidence type="ECO:0000313" key="1">
    <source>
        <dbReference type="EMBL" id="KAI9901521.1"/>
    </source>
</evidence>
<dbReference type="EMBL" id="CM047942">
    <property type="protein sequence ID" value="KAI9901521.1"/>
    <property type="molecule type" value="Genomic_DNA"/>
</dbReference>
<comment type="caution">
    <text evidence="1">The sequence shown here is derived from an EMBL/GenBank/DDBJ whole genome shotgun (WGS) entry which is preliminary data.</text>
</comment>
<protein>
    <submittedName>
        <fullName evidence="1">Uncharacterized protein</fullName>
    </submittedName>
</protein>
<sequence>MESEGEFDTSQETERIGGLDAAYSRRKTDEIESACRWMDIGKLGALAISTGGLLTDELRRKAWPILLGSGQRSNDISSDVEDIRAGIDEAAGGWKELPAHRDEHQVHLDVERSFGHYHGSWSSTFVEKRKSELSALITAVLRHNPYLHYFQGYHDICQVLLLILPPSAVFDCTARLSVLRIRDFMLHNLGPTTSQLHLIPNMIRKADPELWRRLADIEPFYALAGTLTLYAHDILSLNKIARLFDVFLATEPVFILYVYTQIIINKRDDILEIDDMDMLRLFLSKIPASMDLDALVTDAMGLYNLHPPETLQRWRRISPSSVLKTIRHVEDCRQQTLEEGHAYFEQQAKELRWDDFKKQVRRTIRWTMWKYRRPATLGTAALVVGIFSLYIARNPSAYHHLTRFIRYHFVDV</sequence>
<evidence type="ECO:0000313" key="2">
    <source>
        <dbReference type="Proteomes" id="UP001163324"/>
    </source>
</evidence>
<keyword evidence="2" id="KW-1185">Reference proteome</keyword>
<name>A0ACC0V6F7_9HYPO</name>
<gene>
    <name evidence="1" type="ORF">N3K66_003338</name>
</gene>
<proteinExistence type="predicted"/>
<reference evidence="1" key="1">
    <citation type="submission" date="2022-10" db="EMBL/GenBank/DDBJ databases">
        <title>Complete Genome of Trichothecium roseum strain YXFP-22015, a Plant Pathogen Isolated from Citrus.</title>
        <authorList>
            <person name="Wang Y."/>
            <person name="Zhu L."/>
        </authorList>
    </citation>
    <scope>NUCLEOTIDE SEQUENCE</scope>
    <source>
        <strain evidence="1">YXFP-22015</strain>
    </source>
</reference>
<organism evidence="1 2">
    <name type="scientific">Trichothecium roseum</name>
    <dbReference type="NCBI Taxonomy" id="47278"/>
    <lineage>
        <taxon>Eukaryota</taxon>
        <taxon>Fungi</taxon>
        <taxon>Dikarya</taxon>
        <taxon>Ascomycota</taxon>
        <taxon>Pezizomycotina</taxon>
        <taxon>Sordariomycetes</taxon>
        <taxon>Hypocreomycetidae</taxon>
        <taxon>Hypocreales</taxon>
        <taxon>Hypocreales incertae sedis</taxon>
        <taxon>Trichothecium</taxon>
    </lineage>
</organism>
<dbReference type="Proteomes" id="UP001163324">
    <property type="component" value="Chromosome 3"/>
</dbReference>